<sequence>MRPFILLLTTLVTGLFIGPIATAQRRDSGWSDRSRLLPDKLRSLPVGLTLWHTNNPCVPTLEGDTYYWKHATMVRAEVSDLELVEAGSFIWYDSTGWHPNLQYDTNLFAEKFDCPKGQLKKDQTYTFGKNWRFGKKAYGGDALWYIIARDRSGKLYKGYGLIETEGKLNN</sequence>
<organism evidence="1 2">
    <name type="scientific">Spirosoma radiotolerans</name>
    <dbReference type="NCBI Taxonomy" id="1379870"/>
    <lineage>
        <taxon>Bacteria</taxon>
        <taxon>Pseudomonadati</taxon>
        <taxon>Bacteroidota</taxon>
        <taxon>Cytophagia</taxon>
        <taxon>Cytophagales</taxon>
        <taxon>Cytophagaceae</taxon>
        <taxon>Spirosoma</taxon>
    </lineage>
</organism>
<proteinExistence type="predicted"/>
<evidence type="ECO:0000313" key="2">
    <source>
        <dbReference type="Proteomes" id="UP000033054"/>
    </source>
</evidence>
<dbReference type="HOGENOM" id="CLU_1601666_0_0_10"/>
<reference evidence="1 2" key="1">
    <citation type="journal article" date="2014" name="Curr. Microbiol.">
        <title>Spirosoma radiotolerans sp. nov., a gamma-radiation-resistant bacterium isolated from gamma ray-irradiated soil.</title>
        <authorList>
            <person name="Lee J.J."/>
            <person name="Srinivasan S."/>
            <person name="Lim S."/>
            <person name="Joe M."/>
            <person name="Im S."/>
            <person name="Bae S.I."/>
            <person name="Park K.R."/>
            <person name="Han J.H."/>
            <person name="Park S.H."/>
            <person name="Joo B.M."/>
            <person name="Park S.J."/>
            <person name="Kim M.K."/>
        </authorList>
    </citation>
    <scope>NUCLEOTIDE SEQUENCE [LARGE SCALE GENOMIC DNA]</scope>
    <source>
        <strain evidence="1 2">DG5A</strain>
    </source>
</reference>
<dbReference type="KEGG" id="srd:SD10_14460"/>
<dbReference type="OrthoDB" id="882231at2"/>
<name>A0A0E3ZWQ1_9BACT</name>
<dbReference type="Proteomes" id="UP000033054">
    <property type="component" value="Chromosome"/>
</dbReference>
<keyword evidence="2" id="KW-1185">Reference proteome</keyword>
<dbReference type="EMBL" id="CP010429">
    <property type="protein sequence ID" value="AKD55925.1"/>
    <property type="molecule type" value="Genomic_DNA"/>
</dbReference>
<gene>
    <name evidence="1" type="ORF">SD10_14460</name>
</gene>
<protein>
    <submittedName>
        <fullName evidence="1">Uncharacterized protein</fullName>
    </submittedName>
</protein>
<dbReference type="STRING" id="1379870.SD10_14460"/>
<dbReference type="AlphaFoldDB" id="A0A0E3ZWQ1"/>
<dbReference type="RefSeq" id="WP_046574564.1">
    <property type="nucleotide sequence ID" value="NZ_CP010429.1"/>
</dbReference>
<evidence type="ECO:0000313" key="1">
    <source>
        <dbReference type="EMBL" id="AKD55925.1"/>
    </source>
</evidence>
<dbReference type="PATRIC" id="fig|1379870.5.peg.3144"/>
<accession>A0A0E3ZWQ1</accession>